<comment type="caution">
    <text evidence="1">The sequence shown here is derived from an EMBL/GenBank/DDBJ whole genome shotgun (WGS) entry which is preliminary data.</text>
</comment>
<gene>
    <name evidence="1" type="ORF">EV675_1977</name>
</gene>
<name>A0A4V2F407_9BURK</name>
<reference evidence="1 2" key="1">
    <citation type="submission" date="2019-02" db="EMBL/GenBank/DDBJ databases">
        <title>Genomic Encyclopedia of Type Strains, Phase IV (KMG-IV): sequencing the most valuable type-strain genomes for metagenomic binning, comparative biology and taxonomic classification.</title>
        <authorList>
            <person name="Goeker M."/>
        </authorList>
    </citation>
    <scope>NUCLEOTIDE SEQUENCE [LARGE SCALE GENOMIC DNA]</scope>
    <source>
        <strain evidence="1 2">K24</strain>
    </source>
</reference>
<dbReference type="PANTHER" id="PTHR40275:SF1">
    <property type="entry name" value="SSL7038 PROTEIN"/>
    <property type="match status" value="1"/>
</dbReference>
<protein>
    <submittedName>
        <fullName evidence="1">Putative addiction module antidote protein</fullName>
    </submittedName>
</protein>
<keyword evidence="2" id="KW-1185">Reference proteome</keyword>
<dbReference type="NCBIfam" id="TIGR02684">
    <property type="entry name" value="dnstrm_HI1420"/>
    <property type="match status" value="1"/>
</dbReference>
<accession>A0A4V2F407</accession>
<organism evidence="1 2">
    <name type="scientific">Pigmentiphaga kullae</name>
    <dbReference type="NCBI Taxonomy" id="151784"/>
    <lineage>
        <taxon>Bacteria</taxon>
        <taxon>Pseudomonadati</taxon>
        <taxon>Pseudomonadota</taxon>
        <taxon>Betaproteobacteria</taxon>
        <taxon>Burkholderiales</taxon>
        <taxon>Alcaligenaceae</taxon>
        <taxon>Pigmentiphaga</taxon>
    </lineage>
</organism>
<dbReference type="InterPro" id="IPR010982">
    <property type="entry name" value="Lambda_DNA-bd_dom_sf"/>
</dbReference>
<dbReference type="EMBL" id="SGXC01000001">
    <property type="protein sequence ID" value="RZS85947.1"/>
    <property type="molecule type" value="Genomic_DNA"/>
</dbReference>
<dbReference type="PANTHER" id="PTHR40275">
    <property type="entry name" value="SSL7038 PROTEIN"/>
    <property type="match status" value="1"/>
</dbReference>
<dbReference type="Pfam" id="PF21716">
    <property type="entry name" value="dnstrm_HI1420"/>
    <property type="match status" value="1"/>
</dbReference>
<dbReference type="RefSeq" id="WP_130357082.1">
    <property type="nucleotide sequence ID" value="NZ_SGXC01000001.1"/>
</dbReference>
<dbReference type="InterPro" id="IPR014057">
    <property type="entry name" value="HI1420"/>
</dbReference>
<dbReference type="OrthoDB" id="9798416at2"/>
<dbReference type="GO" id="GO:0003677">
    <property type="term" value="F:DNA binding"/>
    <property type="evidence" value="ECO:0007669"/>
    <property type="project" value="InterPro"/>
</dbReference>
<evidence type="ECO:0000313" key="1">
    <source>
        <dbReference type="EMBL" id="RZS85947.1"/>
    </source>
</evidence>
<proteinExistence type="predicted"/>
<dbReference type="Proteomes" id="UP000292445">
    <property type="component" value="Unassembled WGS sequence"/>
</dbReference>
<dbReference type="AlphaFoldDB" id="A0A4V2F407"/>
<dbReference type="SUPFAM" id="SSF47413">
    <property type="entry name" value="lambda repressor-like DNA-binding domains"/>
    <property type="match status" value="1"/>
</dbReference>
<sequence length="95" mass="10606">MRREIRPFDASEYLDSEEMIAEYLSAAIEEGPDVFLLALGDIAKAVGMAEVAQRTGLGRESLYKSLAPGSKPRYETVWKLIQAFGLKLKFEPMHG</sequence>
<evidence type="ECO:0000313" key="2">
    <source>
        <dbReference type="Proteomes" id="UP000292445"/>
    </source>
</evidence>